<reference evidence="1 2" key="1">
    <citation type="submission" date="2012-06" db="EMBL/GenBank/DDBJ databases">
        <authorList>
            <person name="Smith M.C.M."/>
            <person name="Hendrix R."/>
            <person name="Hatfull G.F."/>
        </authorList>
    </citation>
    <scope>NUCLEOTIDE SEQUENCE [LARGE SCALE GENOMIC DNA]</scope>
</reference>
<evidence type="ECO:0000313" key="2">
    <source>
        <dbReference type="Proteomes" id="UP000008669"/>
    </source>
</evidence>
<dbReference type="Proteomes" id="UP000008669">
    <property type="component" value="Segment"/>
</dbReference>
<name>K4HZ66_9CAUD</name>
<sequence>MSGSSDGKPVFLDVPLPEPEPVNGCAGCAGWAAARITARKAHDYTAVSDANVRLRRHLALRHG</sequence>
<dbReference type="EMBL" id="JX182372">
    <property type="protein sequence ID" value="AFU62243.1"/>
    <property type="molecule type" value="Genomic_DNA"/>
</dbReference>
<evidence type="ECO:0000313" key="1">
    <source>
        <dbReference type="EMBL" id="AFU62243.1"/>
    </source>
</evidence>
<keyword evidence="2" id="KW-1185">Reference proteome</keyword>
<accession>K4HZ66</accession>
<organism evidence="1 2">
    <name type="scientific">Streptomyces phage TG1</name>
    <dbReference type="NCBI Taxonomy" id="2927987"/>
    <lineage>
        <taxon>Viruses</taxon>
        <taxon>Duplodnaviria</taxon>
        <taxon>Heunggongvirae</taxon>
        <taxon>Uroviricota</taxon>
        <taxon>Caudoviricetes</taxon>
        <taxon>Colingsworthviridae</taxon>
        <taxon>Tigunavirus</taxon>
        <taxon>Tigunavirus TG1</taxon>
    </lineage>
</organism>
<proteinExistence type="predicted"/>
<dbReference type="KEGG" id="vg:13827597"/>
<protein>
    <submittedName>
        <fullName evidence="1">Uncharacterized protein</fullName>
    </submittedName>
</protein>
<gene>
    <name evidence="1" type="ORF">TG1_48</name>
</gene>